<dbReference type="Pfam" id="PF00884">
    <property type="entry name" value="Sulfatase"/>
    <property type="match status" value="1"/>
</dbReference>
<evidence type="ECO:0000313" key="9">
    <source>
        <dbReference type="Proteomes" id="UP000319817"/>
    </source>
</evidence>
<evidence type="ECO:0000256" key="2">
    <source>
        <dbReference type="ARBA" id="ARBA00022723"/>
    </source>
</evidence>
<dbReference type="PANTHER" id="PTHR42693:SF53">
    <property type="entry name" value="ENDO-4-O-SULFATASE"/>
    <property type="match status" value="1"/>
</dbReference>
<evidence type="ECO:0000256" key="3">
    <source>
        <dbReference type="ARBA" id="ARBA00022801"/>
    </source>
</evidence>
<dbReference type="InterPro" id="IPR017850">
    <property type="entry name" value="Alkaline_phosphatase_core_sf"/>
</dbReference>
<dbReference type="RefSeq" id="WP_145420848.1">
    <property type="nucleotide sequence ID" value="NZ_CP036526.1"/>
</dbReference>
<dbReference type="EMBL" id="CP036526">
    <property type="protein sequence ID" value="QDT13048.1"/>
    <property type="molecule type" value="Genomic_DNA"/>
</dbReference>
<dbReference type="Gene3D" id="3.40.50.1820">
    <property type="entry name" value="alpha/beta hydrolase"/>
    <property type="match status" value="1"/>
</dbReference>
<dbReference type="SUPFAM" id="SSF53649">
    <property type="entry name" value="Alkaline phosphatase-like"/>
    <property type="match status" value="1"/>
</dbReference>
<name>A0A517P0Z6_9BACT</name>
<keyword evidence="9" id="KW-1185">Reference proteome</keyword>
<dbReference type="InterPro" id="IPR024607">
    <property type="entry name" value="Sulfatase_CS"/>
</dbReference>
<dbReference type="PROSITE" id="PS00523">
    <property type="entry name" value="SULFATASE_1"/>
    <property type="match status" value="1"/>
</dbReference>
<evidence type="ECO:0000313" key="8">
    <source>
        <dbReference type="EMBL" id="QDT13048.1"/>
    </source>
</evidence>
<dbReference type="PANTHER" id="PTHR42693">
    <property type="entry name" value="ARYLSULFATASE FAMILY MEMBER"/>
    <property type="match status" value="1"/>
</dbReference>
<dbReference type="GO" id="GO:0046872">
    <property type="term" value="F:metal ion binding"/>
    <property type="evidence" value="ECO:0007669"/>
    <property type="project" value="UniProtKB-KW"/>
</dbReference>
<proteinExistence type="inferred from homology"/>
<dbReference type="SUPFAM" id="SSF53474">
    <property type="entry name" value="alpha/beta-Hydrolases"/>
    <property type="match status" value="1"/>
</dbReference>
<sequence precursor="true">MLNFTRCVVLALALVATTNAKTIADDPPNIILIMADDVGIEGLGCYGGTSYKTPHLDAMAANGMRFTHAHAQPLCTPTRVQLMTGKYNHRNWMSFGILDPNEKTFGHALSAAGYTTGIFGKWQLQSYDPPDLPGAEKRRSTGMHPKDAGFDRYSLFHALHTEDKGSRYANPTMLEGRRGEAGTLKTYEGRYGEDIWVEQILKFLDEESSQPKFVYYPMALPHWPFQPTPHSESWDPTKPQETALKYSDDMIEYMDTSVGNLMQGLSQRDMHSNTIVLFYSDNGTHLDVRSQLSDGRSIAGGKATPKQTGIHVPLIAHWPEHIAPGTSDALVDASDFVPTLMDLSGASMPDNAKRDGISFAPRLFSTPGPQRETAFFWYDSRPGWDKERFRRHVFAVNKDYKLFRDGRLFRLTEKPLEEITVDPLLMNDNDRAAAKQLAKFMQQTLADADEPPLVDAYGNREHDLTYKPAGREETNRINKRLLETGKKLVYGDESIAQHRLWLFSPLDIQDGEKRPCVVFFHGGGWGGNPAILAPQCVYLQRRGIHTVSVHFRAPKGDVTPADTLRDARKAYRWLIDNAAEHQIDPANLVIGGGSAGGHLSLALLTIALENDPAITDSPRGMVLFNPAIDLVEGWEGGREKCEAAGIDPMTFSPAHHVRAGLPPTLVMSGSEDHIITPKMLDAFQARMKAVGSRCEVTIYPGAGHSFFNYGRNGGEYFHWTMWQVESFLNSVWVKPTE</sequence>
<dbReference type="InterPro" id="IPR000917">
    <property type="entry name" value="Sulfatase_N"/>
</dbReference>
<feature type="signal peptide" evidence="5">
    <location>
        <begin position="1"/>
        <end position="20"/>
    </location>
</feature>
<dbReference type="AlphaFoldDB" id="A0A517P0Z6"/>
<dbReference type="OrthoDB" id="272794at2"/>
<evidence type="ECO:0000256" key="4">
    <source>
        <dbReference type="ARBA" id="ARBA00022837"/>
    </source>
</evidence>
<evidence type="ECO:0000256" key="5">
    <source>
        <dbReference type="SAM" id="SignalP"/>
    </source>
</evidence>
<reference evidence="8 9" key="1">
    <citation type="submission" date="2019-02" db="EMBL/GenBank/DDBJ databases">
        <title>Deep-cultivation of Planctomycetes and their phenomic and genomic characterization uncovers novel biology.</title>
        <authorList>
            <person name="Wiegand S."/>
            <person name="Jogler M."/>
            <person name="Boedeker C."/>
            <person name="Pinto D."/>
            <person name="Vollmers J."/>
            <person name="Rivas-Marin E."/>
            <person name="Kohn T."/>
            <person name="Peeters S.H."/>
            <person name="Heuer A."/>
            <person name="Rast P."/>
            <person name="Oberbeckmann S."/>
            <person name="Bunk B."/>
            <person name="Jeske O."/>
            <person name="Meyerdierks A."/>
            <person name="Storesund J.E."/>
            <person name="Kallscheuer N."/>
            <person name="Luecker S."/>
            <person name="Lage O.M."/>
            <person name="Pohl T."/>
            <person name="Merkel B.J."/>
            <person name="Hornburger P."/>
            <person name="Mueller R.-W."/>
            <person name="Bruemmer F."/>
            <person name="Labrenz M."/>
            <person name="Spormann A.M."/>
            <person name="Op den Camp H."/>
            <person name="Overmann J."/>
            <person name="Amann R."/>
            <person name="Jetten M.S.M."/>
            <person name="Mascher T."/>
            <person name="Medema M.H."/>
            <person name="Devos D.P."/>
            <person name="Kaster A.-K."/>
            <person name="Ovreas L."/>
            <person name="Rohde M."/>
            <person name="Galperin M.Y."/>
            <person name="Jogler C."/>
        </authorList>
    </citation>
    <scope>NUCLEOTIDE SEQUENCE [LARGE SCALE GENOMIC DNA]</scope>
    <source>
        <strain evidence="8 9">K23_9</strain>
    </source>
</reference>
<comment type="similarity">
    <text evidence="1">Belongs to the sulfatase family.</text>
</comment>
<evidence type="ECO:0000259" key="6">
    <source>
        <dbReference type="Pfam" id="PF00884"/>
    </source>
</evidence>
<keyword evidence="5" id="KW-0732">Signal</keyword>
<accession>A0A517P0Z6</accession>
<feature type="domain" description="Sulfatase N-terminal" evidence="6">
    <location>
        <begin position="28"/>
        <end position="345"/>
    </location>
</feature>
<dbReference type="CDD" id="cd16151">
    <property type="entry name" value="sulfatase_like"/>
    <property type="match status" value="1"/>
</dbReference>
<dbReference type="Gene3D" id="3.40.720.10">
    <property type="entry name" value="Alkaline Phosphatase, subunit A"/>
    <property type="match status" value="1"/>
</dbReference>
<feature type="chain" id="PRO_5021871163" evidence="5">
    <location>
        <begin position="21"/>
        <end position="737"/>
    </location>
</feature>
<dbReference type="GO" id="GO:0004065">
    <property type="term" value="F:arylsulfatase activity"/>
    <property type="evidence" value="ECO:0007669"/>
    <property type="project" value="UniProtKB-EC"/>
</dbReference>
<evidence type="ECO:0000256" key="1">
    <source>
        <dbReference type="ARBA" id="ARBA00008779"/>
    </source>
</evidence>
<dbReference type="Pfam" id="PF07859">
    <property type="entry name" value="Abhydrolase_3"/>
    <property type="match status" value="1"/>
</dbReference>
<dbReference type="Proteomes" id="UP000319817">
    <property type="component" value="Chromosome"/>
</dbReference>
<protein>
    <submittedName>
        <fullName evidence="8">Arylsulfatase</fullName>
        <ecNumber evidence="8">3.1.6.1</ecNumber>
    </submittedName>
</protein>
<organism evidence="8 9">
    <name type="scientific">Stieleria marina</name>
    <dbReference type="NCBI Taxonomy" id="1930275"/>
    <lineage>
        <taxon>Bacteria</taxon>
        <taxon>Pseudomonadati</taxon>
        <taxon>Planctomycetota</taxon>
        <taxon>Planctomycetia</taxon>
        <taxon>Pirellulales</taxon>
        <taxon>Pirellulaceae</taxon>
        <taxon>Stieleria</taxon>
    </lineage>
</organism>
<keyword evidence="3 8" id="KW-0378">Hydrolase</keyword>
<feature type="domain" description="Alpha/beta hydrolase fold-3" evidence="7">
    <location>
        <begin position="517"/>
        <end position="707"/>
    </location>
</feature>
<dbReference type="InterPro" id="IPR050738">
    <property type="entry name" value="Sulfatase"/>
</dbReference>
<dbReference type="EC" id="3.1.6.1" evidence="8"/>
<dbReference type="InterPro" id="IPR029058">
    <property type="entry name" value="AB_hydrolase_fold"/>
</dbReference>
<keyword evidence="2" id="KW-0479">Metal-binding</keyword>
<dbReference type="InterPro" id="IPR013094">
    <property type="entry name" value="AB_hydrolase_3"/>
</dbReference>
<evidence type="ECO:0000259" key="7">
    <source>
        <dbReference type="Pfam" id="PF07859"/>
    </source>
</evidence>
<gene>
    <name evidence="8" type="primary">atsA_73</name>
    <name evidence="8" type="ORF">K239x_50630</name>
</gene>
<keyword evidence="4" id="KW-0106">Calcium</keyword>